<reference evidence="2 3" key="1">
    <citation type="submission" date="2013-12" db="EMBL/GenBank/DDBJ databases">
        <title>Genome and proteome characterization of Caldibacillus debilis GB1 derived from a cellulolytic aero-tolerant co-culture.</title>
        <authorList>
            <person name="Wushke S.T."/>
            <person name="Zhang X."/>
            <person name="Fristensky B."/>
            <person name="Wilkins J.A."/>
            <person name="Levin D.B."/>
            <person name="Sparling R."/>
        </authorList>
    </citation>
    <scope>NUCLEOTIDE SEQUENCE [LARGE SCALE GENOMIC DNA]</scope>
    <source>
        <strain evidence="2 3">GB1</strain>
    </source>
</reference>
<evidence type="ECO:0000313" key="2">
    <source>
        <dbReference type="EMBL" id="RKO63723.1"/>
    </source>
</evidence>
<evidence type="ECO:0000259" key="1">
    <source>
        <dbReference type="Pfam" id="PF13311"/>
    </source>
</evidence>
<comment type="caution">
    <text evidence="2">The sequence shown here is derived from an EMBL/GenBank/DDBJ whole genome shotgun (WGS) entry which is preliminary data.</text>
</comment>
<proteinExistence type="predicted"/>
<accession>A0A420VK45</accession>
<keyword evidence="3" id="KW-1185">Reference proteome</keyword>
<gene>
    <name evidence="2" type="ORF">Cdeb_02669</name>
</gene>
<dbReference type="Proteomes" id="UP000286235">
    <property type="component" value="Unassembled WGS sequence"/>
</dbReference>
<name>A0A420VK45_9BACI</name>
<sequence>MDIALALMKFDYLSRLNYKPRKIWWEDGLTKEERAEVFRGLPRSDLPEALKNLSEREWMKHVVAEKMPIDLPAFLQSKKIVREDHYLLFYYDGKGECRYFQI</sequence>
<protein>
    <recommendedName>
        <fullName evidence="1">DUF4080 domain-containing protein</fullName>
    </recommendedName>
</protein>
<dbReference type="InterPro" id="IPR025288">
    <property type="entry name" value="DUF4080"/>
</dbReference>
<feature type="domain" description="DUF4080" evidence="1">
    <location>
        <begin position="6"/>
        <end position="89"/>
    </location>
</feature>
<organism evidence="2 3">
    <name type="scientific">Caldibacillus debilis GB1</name>
    <dbReference type="NCBI Taxonomy" id="1339248"/>
    <lineage>
        <taxon>Bacteria</taxon>
        <taxon>Bacillati</taxon>
        <taxon>Bacillota</taxon>
        <taxon>Bacilli</taxon>
        <taxon>Bacillales</taxon>
        <taxon>Bacillaceae</taxon>
        <taxon>Caldibacillus</taxon>
    </lineage>
</organism>
<dbReference type="Pfam" id="PF13311">
    <property type="entry name" value="DUF4080"/>
    <property type="match status" value="1"/>
</dbReference>
<dbReference type="EMBL" id="AZRV01000004">
    <property type="protein sequence ID" value="RKO63723.1"/>
    <property type="molecule type" value="Genomic_DNA"/>
</dbReference>
<dbReference type="AlphaFoldDB" id="A0A420VK45"/>
<evidence type="ECO:0000313" key="3">
    <source>
        <dbReference type="Proteomes" id="UP000286235"/>
    </source>
</evidence>